<proteinExistence type="predicted"/>
<keyword evidence="2" id="KW-1185">Reference proteome</keyword>
<reference evidence="1" key="1">
    <citation type="journal article" date="2014" name="Int. J. Syst. Evol. Microbiol.">
        <title>Complete genome sequence of Corynebacterium casei LMG S-19264T (=DSM 44701T), isolated from a smear-ripened cheese.</title>
        <authorList>
            <consortium name="US DOE Joint Genome Institute (JGI-PGF)"/>
            <person name="Walter F."/>
            <person name="Albersmeier A."/>
            <person name="Kalinowski J."/>
            <person name="Ruckert C."/>
        </authorList>
    </citation>
    <scope>NUCLEOTIDE SEQUENCE</scope>
    <source>
        <strain evidence="1">CGMCC 1.15454</strain>
    </source>
</reference>
<gene>
    <name evidence="1" type="ORF">GCM10011409_37900</name>
</gene>
<dbReference type="AlphaFoldDB" id="A0A9W5U0N8"/>
<organism evidence="1 2">
    <name type="scientific">Lentibacillus populi</name>
    <dbReference type="NCBI Taxonomy" id="1827502"/>
    <lineage>
        <taxon>Bacteria</taxon>
        <taxon>Bacillati</taxon>
        <taxon>Bacillota</taxon>
        <taxon>Bacilli</taxon>
        <taxon>Bacillales</taxon>
        <taxon>Bacillaceae</taxon>
        <taxon>Lentibacillus</taxon>
    </lineage>
</organism>
<dbReference type="Proteomes" id="UP000621492">
    <property type="component" value="Unassembled WGS sequence"/>
</dbReference>
<accession>A0A9W5U0N8</accession>
<sequence length="44" mass="4987">MKKTMKIIVNSLNREITKMYGDNKTMEILPTNNISVNFTIAVNG</sequence>
<dbReference type="EMBL" id="BMJD01000044">
    <property type="protein sequence ID" value="GGB56758.1"/>
    <property type="molecule type" value="Genomic_DNA"/>
</dbReference>
<evidence type="ECO:0000313" key="1">
    <source>
        <dbReference type="EMBL" id="GGB56758.1"/>
    </source>
</evidence>
<evidence type="ECO:0000313" key="2">
    <source>
        <dbReference type="Proteomes" id="UP000621492"/>
    </source>
</evidence>
<comment type="caution">
    <text evidence="1">The sequence shown here is derived from an EMBL/GenBank/DDBJ whole genome shotgun (WGS) entry which is preliminary data.</text>
</comment>
<protein>
    <submittedName>
        <fullName evidence="1">Uncharacterized protein</fullName>
    </submittedName>
</protein>
<name>A0A9W5U0N8_9BACI</name>
<reference evidence="1" key="2">
    <citation type="submission" date="2020-09" db="EMBL/GenBank/DDBJ databases">
        <authorList>
            <person name="Sun Q."/>
            <person name="Zhou Y."/>
        </authorList>
    </citation>
    <scope>NUCLEOTIDE SEQUENCE</scope>
    <source>
        <strain evidence="1">CGMCC 1.15454</strain>
    </source>
</reference>